<evidence type="ECO:0000256" key="1">
    <source>
        <dbReference type="PROSITE-ProRule" id="PRU00023"/>
    </source>
</evidence>
<keyword evidence="1" id="KW-0040">ANK repeat</keyword>
<evidence type="ECO:0000313" key="2">
    <source>
        <dbReference type="EMBL" id="KAL3509389.1"/>
    </source>
</evidence>
<comment type="caution">
    <text evidence="2">The sequence shown here is derived from an EMBL/GenBank/DDBJ whole genome shotgun (WGS) entry which is preliminary data.</text>
</comment>
<keyword evidence="3" id="KW-1185">Reference proteome</keyword>
<dbReference type="EMBL" id="JBJUIK010000012">
    <property type="protein sequence ID" value="KAL3509389.1"/>
    <property type="molecule type" value="Genomic_DNA"/>
</dbReference>
<sequence>MGIIDLKIEMARKWKDRTRRMEILRTRSAPPDSEPDPRSEISVAIPNVNQITDSGIQAEDKEGNTNMDLALYWAAMKSDVDDFIRVLEQVATEKGLLLSDVFNQVSPIGNTYLHISVSNELDKDMVQFIAYHHPPLIIKKNFSGDSVLHLAARSGKFSVVDTLIEFKNNYVLSSDEEGNEQQAVDVQ</sequence>
<name>A0ABD2YRK9_9GENT</name>
<dbReference type="Pfam" id="PF12796">
    <property type="entry name" value="Ank_2"/>
    <property type="match status" value="1"/>
</dbReference>
<dbReference type="Gene3D" id="1.25.40.20">
    <property type="entry name" value="Ankyrin repeat-containing domain"/>
    <property type="match status" value="1"/>
</dbReference>
<dbReference type="PROSITE" id="PS50088">
    <property type="entry name" value="ANK_REPEAT"/>
    <property type="match status" value="1"/>
</dbReference>
<gene>
    <name evidence="2" type="ORF">ACH5RR_028790</name>
</gene>
<dbReference type="InterPro" id="IPR002110">
    <property type="entry name" value="Ankyrin_rpt"/>
</dbReference>
<dbReference type="PROSITE" id="PS50297">
    <property type="entry name" value="ANK_REP_REGION"/>
    <property type="match status" value="1"/>
</dbReference>
<dbReference type="InterPro" id="IPR036770">
    <property type="entry name" value="Ankyrin_rpt-contain_sf"/>
</dbReference>
<dbReference type="Proteomes" id="UP001630127">
    <property type="component" value="Unassembled WGS sequence"/>
</dbReference>
<organism evidence="2 3">
    <name type="scientific">Cinchona calisaya</name>
    <dbReference type="NCBI Taxonomy" id="153742"/>
    <lineage>
        <taxon>Eukaryota</taxon>
        <taxon>Viridiplantae</taxon>
        <taxon>Streptophyta</taxon>
        <taxon>Embryophyta</taxon>
        <taxon>Tracheophyta</taxon>
        <taxon>Spermatophyta</taxon>
        <taxon>Magnoliopsida</taxon>
        <taxon>eudicotyledons</taxon>
        <taxon>Gunneridae</taxon>
        <taxon>Pentapetalae</taxon>
        <taxon>asterids</taxon>
        <taxon>lamiids</taxon>
        <taxon>Gentianales</taxon>
        <taxon>Rubiaceae</taxon>
        <taxon>Cinchonoideae</taxon>
        <taxon>Cinchoneae</taxon>
        <taxon>Cinchona</taxon>
    </lineage>
</organism>
<protein>
    <submittedName>
        <fullName evidence="2">Uncharacterized protein</fullName>
    </submittedName>
</protein>
<reference evidence="2 3" key="1">
    <citation type="submission" date="2024-11" db="EMBL/GenBank/DDBJ databases">
        <title>A near-complete genome assembly of Cinchona calisaya.</title>
        <authorList>
            <person name="Lian D.C."/>
            <person name="Zhao X.W."/>
            <person name="Wei L."/>
        </authorList>
    </citation>
    <scope>NUCLEOTIDE SEQUENCE [LARGE SCALE GENOMIC DNA]</scope>
    <source>
        <tissue evidence="2">Nenye</tissue>
    </source>
</reference>
<feature type="repeat" description="ANK" evidence="1">
    <location>
        <begin position="143"/>
        <end position="175"/>
    </location>
</feature>
<evidence type="ECO:0000313" key="3">
    <source>
        <dbReference type="Proteomes" id="UP001630127"/>
    </source>
</evidence>
<dbReference type="AlphaFoldDB" id="A0ABD2YRK9"/>
<accession>A0ABD2YRK9</accession>
<proteinExistence type="predicted"/>
<dbReference type="SUPFAM" id="SSF48403">
    <property type="entry name" value="Ankyrin repeat"/>
    <property type="match status" value="1"/>
</dbReference>